<accession>A0ABY4QIW5</accession>
<evidence type="ECO:0000313" key="1">
    <source>
        <dbReference type="EMBL" id="UQX09744.1"/>
    </source>
</evidence>
<dbReference type="Proteomes" id="UP001056610">
    <property type="component" value="Chromosome"/>
</dbReference>
<dbReference type="RefSeq" id="WP_249762816.1">
    <property type="nucleotide sequence ID" value="NZ_CAJUXY010000005.1"/>
</dbReference>
<proteinExistence type="predicted"/>
<gene>
    <name evidence="1" type="ORF">M5I08_15675</name>
</gene>
<name>A0ABY4QIW5_9MYCO</name>
<keyword evidence="2" id="KW-1185">Reference proteome</keyword>
<reference evidence="1" key="1">
    <citation type="submission" date="2022-05" db="EMBL/GenBank/DDBJ databases">
        <title>A methanotrophic Mycobacterium dominates a cave microbial ecosystem.</title>
        <authorList>
            <person name="Van Spanning R.J.M."/>
            <person name="Guan Q."/>
            <person name="Melkonian C."/>
            <person name="Gallant J."/>
            <person name="Polerecky L."/>
            <person name="Flot J.-F."/>
            <person name="Brandt B.W."/>
            <person name="Braster M."/>
            <person name="Iturbe Espinoza P."/>
            <person name="Aerts J."/>
            <person name="Meima-Franke M."/>
            <person name="Piersma S.R."/>
            <person name="Bunduc C."/>
            <person name="Ummels R."/>
            <person name="Pain A."/>
            <person name="Fleming E.J."/>
            <person name="van der Wel N."/>
            <person name="Gherman V.D."/>
            <person name="Sarbu S.M."/>
            <person name="Bodelier P.L.E."/>
            <person name="Bitter W."/>
        </authorList>
    </citation>
    <scope>NUCLEOTIDE SEQUENCE</scope>
    <source>
        <strain evidence="1">Sulfur Cave</strain>
    </source>
</reference>
<dbReference type="EMBL" id="CP097320">
    <property type="protein sequence ID" value="UQX09744.1"/>
    <property type="molecule type" value="Genomic_DNA"/>
</dbReference>
<evidence type="ECO:0000313" key="2">
    <source>
        <dbReference type="Proteomes" id="UP001056610"/>
    </source>
</evidence>
<organism evidence="1 2">
    <name type="scientific">Candidatus Mycobacterium methanotrophicum</name>
    <dbReference type="NCBI Taxonomy" id="2943498"/>
    <lineage>
        <taxon>Bacteria</taxon>
        <taxon>Bacillati</taxon>
        <taxon>Actinomycetota</taxon>
        <taxon>Actinomycetes</taxon>
        <taxon>Mycobacteriales</taxon>
        <taxon>Mycobacteriaceae</taxon>
        <taxon>Mycobacterium</taxon>
    </lineage>
</organism>
<sequence length="119" mass="12999">MAAAIAGFATLFAGRNPFRARRVRPWSSASPGVDRGLGYTSFAYANPVRNVLSNVLLTRSELIETSAEPSGDRAVSGLFTYRVDVVDLVERFFYRPLIATLVAVPRLPDGYSRAVSMLT</sequence>
<protein>
    <submittedName>
        <fullName evidence="1">Uncharacterized protein</fullName>
    </submittedName>
</protein>